<comment type="subcellular location">
    <subcellularLocation>
        <location evidence="1">Cell inner membrane</location>
        <topology evidence="1">Single-pass membrane protein</topology>
        <orientation evidence="1">Periplasmic side</orientation>
    </subcellularLocation>
</comment>
<evidence type="ECO:0000256" key="9">
    <source>
        <dbReference type="ARBA" id="ARBA00023136"/>
    </source>
</evidence>
<keyword evidence="3" id="KW-0813">Transport</keyword>
<dbReference type="InterPro" id="IPR051045">
    <property type="entry name" value="TonB-dependent_transducer"/>
</dbReference>
<dbReference type="NCBIfam" id="TIGR01352">
    <property type="entry name" value="tonB_Cterm"/>
    <property type="match status" value="1"/>
</dbReference>
<evidence type="ECO:0000256" key="7">
    <source>
        <dbReference type="ARBA" id="ARBA00022927"/>
    </source>
</evidence>
<evidence type="ECO:0000256" key="8">
    <source>
        <dbReference type="ARBA" id="ARBA00022989"/>
    </source>
</evidence>
<reference evidence="14" key="1">
    <citation type="journal article" date="2019" name="Int. J. Syst. Evol. Microbiol.">
        <title>The Global Catalogue of Microorganisms (GCM) 10K type strain sequencing project: providing services to taxonomists for standard genome sequencing and annotation.</title>
        <authorList>
            <consortium name="The Broad Institute Genomics Platform"/>
            <consortium name="The Broad Institute Genome Sequencing Center for Infectious Disease"/>
            <person name="Wu L."/>
            <person name="Ma J."/>
        </authorList>
    </citation>
    <scope>NUCLEOTIDE SEQUENCE [LARGE SCALE GENOMIC DNA]</scope>
    <source>
        <strain evidence="14">CCUG 58412</strain>
    </source>
</reference>
<evidence type="ECO:0000256" key="1">
    <source>
        <dbReference type="ARBA" id="ARBA00004383"/>
    </source>
</evidence>
<evidence type="ECO:0000256" key="11">
    <source>
        <dbReference type="SAM" id="Phobius"/>
    </source>
</evidence>
<keyword evidence="8 11" id="KW-1133">Transmembrane helix</keyword>
<accession>A0ABW3F6X6</accession>
<dbReference type="PROSITE" id="PS52015">
    <property type="entry name" value="TONB_CTD"/>
    <property type="match status" value="1"/>
</dbReference>
<feature type="transmembrane region" description="Helical" evidence="11">
    <location>
        <begin position="15"/>
        <end position="36"/>
    </location>
</feature>
<dbReference type="Pfam" id="PF03544">
    <property type="entry name" value="TonB_C"/>
    <property type="match status" value="1"/>
</dbReference>
<keyword evidence="5" id="KW-0997">Cell inner membrane</keyword>
<comment type="similarity">
    <text evidence="2">Belongs to the TonB family.</text>
</comment>
<dbReference type="InterPro" id="IPR037682">
    <property type="entry name" value="TonB_C"/>
</dbReference>
<dbReference type="PANTHER" id="PTHR33446">
    <property type="entry name" value="PROTEIN TONB-RELATED"/>
    <property type="match status" value="1"/>
</dbReference>
<dbReference type="RefSeq" id="WP_379057801.1">
    <property type="nucleotide sequence ID" value="NZ_JBHTKB010000002.1"/>
</dbReference>
<keyword evidence="9 11" id="KW-0472">Membrane</keyword>
<protein>
    <submittedName>
        <fullName evidence="13">TonB family protein</fullName>
    </submittedName>
</protein>
<evidence type="ECO:0000256" key="2">
    <source>
        <dbReference type="ARBA" id="ARBA00006555"/>
    </source>
</evidence>
<feature type="domain" description="TonB C-terminal" evidence="12">
    <location>
        <begin position="179"/>
        <end position="269"/>
    </location>
</feature>
<dbReference type="SUPFAM" id="SSF74653">
    <property type="entry name" value="TolA/TonB C-terminal domain"/>
    <property type="match status" value="1"/>
</dbReference>
<organism evidence="13 14">
    <name type="scientific">Methylophilus luteus</name>
    <dbReference type="NCBI Taxonomy" id="640108"/>
    <lineage>
        <taxon>Bacteria</taxon>
        <taxon>Pseudomonadati</taxon>
        <taxon>Pseudomonadota</taxon>
        <taxon>Betaproteobacteria</taxon>
        <taxon>Nitrosomonadales</taxon>
        <taxon>Methylophilaceae</taxon>
        <taxon>Methylophilus</taxon>
    </lineage>
</organism>
<gene>
    <name evidence="13" type="ORF">ACFQ1Z_11695</name>
</gene>
<evidence type="ECO:0000256" key="4">
    <source>
        <dbReference type="ARBA" id="ARBA00022475"/>
    </source>
</evidence>
<dbReference type="InterPro" id="IPR006260">
    <property type="entry name" value="TonB/TolA_C"/>
</dbReference>
<name>A0ABW3F6X6_9PROT</name>
<feature type="region of interest" description="Disordered" evidence="10">
    <location>
        <begin position="127"/>
        <end position="175"/>
    </location>
</feature>
<evidence type="ECO:0000256" key="6">
    <source>
        <dbReference type="ARBA" id="ARBA00022692"/>
    </source>
</evidence>
<keyword evidence="4" id="KW-1003">Cell membrane</keyword>
<feature type="compositionally biased region" description="Polar residues" evidence="10">
    <location>
        <begin position="128"/>
        <end position="146"/>
    </location>
</feature>
<evidence type="ECO:0000313" key="13">
    <source>
        <dbReference type="EMBL" id="MFD0914214.1"/>
    </source>
</evidence>
<evidence type="ECO:0000256" key="3">
    <source>
        <dbReference type="ARBA" id="ARBA00022448"/>
    </source>
</evidence>
<keyword evidence="6 11" id="KW-0812">Transmembrane</keyword>
<dbReference type="Gene3D" id="3.30.1150.10">
    <property type="match status" value="1"/>
</dbReference>
<evidence type="ECO:0000256" key="10">
    <source>
        <dbReference type="SAM" id="MobiDB-lite"/>
    </source>
</evidence>
<sequence length="269" mass="28989">MTSLVLIDDESQAKVWRAVGISIAIHLLVVAIYPTLSHIPLPALPDKLEIEFFTMKMPAAKPSEQQVTPPVVTSAPPEPQTTPTTVKPRTAPPVENQKSVITAPAQNEADYQVPEQALPARVEPAPAVNTTAAPSSSDAANHTATESAAKETRAAPAVSAPVSNESEELAASDNDAWGDYGDQLRNLVNKSKQYPTIAIRRHLEGDATIQAQFVRGELVQVSLVDSSKHAPLDEEAVRMVKKAIAQLGVKESLRKKTFKITIPVSFRLE</sequence>
<comment type="caution">
    <text evidence="13">The sequence shown here is derived from an EMBL/GenBank/DDBJ whole genome shotgun (WGS) entry which is preliminary data.</text>
</comment>
<evidence type="ECO:0000313" key="14">
    <source>
        <dbReference type="Proteomes" id="UP001597128"/>
    </source>
</evidence>
<proteinExistence type="inferred from homology"/>
<dbReference type="Proteomes" id="UP001597128">
    <property type="component" value="Unassembled WGS sequence"/>
</dbReference>
<evidence type="ECO:0000256" key="5">
    <source>
        <dbReference type="ARBA" id="ARBA00022519"/>
    </source>
</evidence>
<dbReference type="EMBL" id="JBHTKB010000002">
    <property type="protein sequence ID" value="MFD0914214.1"/>
    <property type="molecule type" value="Genomic_DNA"/>
</dbReference>
<evidence type="ECO:0000259" key="12">
    <source>
        <dbReference type="PROSITE" id="PS52015"/>
    </source>
</evidence>
<keyword evidence="14" id="KW-1185">Reference proteome</keyword>
<feature type="region of interest" description="Disordered" evidence="10">
    <location>
        <begin position="61"/>
        <end position="93"/>
    </location>
</feature>
<keyword evidence="7" id="KW-0653">Protein transport</keyword>